<evidence type="ECO:0000313" key="1">
    <source>
        <dbReference type="EMBL" id="AMG76558.1"/>
    </source>
</evidence>
<sequence length="309" mass="33853">MTLVLTAMTPRYVVQAADRLLTKGAAVHDAMANKTIIYRTRDGVMVLSYSGIAYLSRQPMDEWIAEQLWGDAIGRGPDGCGPAAMMMGQRPNNWTIDQTIAVLKRRIESIPQRTINLGGLYLAIAGWRVSREAPRPFLMEIEREPKATTATVSGTPRRQRFKREFAIGRIGAYVAPRVLNAAFDRYRASRTLTMEDVEQTFVDLIRSVAYRNRTVGPNVLCTMFPIDGPALFRFHPAAAHSARVGSARGEMIVPVAHTPWIMSSSSLQAPQMTSGQSISDLDGYPLVFDAPLAGNGLLALAAAIPRPGP</sequence>
<dbReference type="EMBL" id="CP012199">
    <property type="protein sequence ID" value="AMG76558.1"/>
    <property type="molecule type" value="Genomic_DNA"/>
</dbReference>
<name>A0AA86GP50_9SPHN</name>
<evidence type="ECO:0000313" key="2">
    <source>
        <dbReference type="Proteomes" id="UP000058599"/>
    </source>
</evidence>
<gene>
    <name evidence="1" type="ORF">SGRAN_4232</name>
</gene>
<dbReference type="RefSeq" id="WP_067186719.1">
    <property type="nucleotide sequence ID" value="NZ_CP012199.1"/>
</dbReference>
<accession>A0AA86GP50</accession>
<reference evidence="1 2" key="1">
    <citation type="journal article" date="2016" name="BMC Genomics">
        <title>Genomic analysis of the nitrate-respiring Sphingopyxis granuli (formerly Sphingomonas macrogoltabida) strain TFA.</title>
        <authorList>
            <person name="Garcia-Romero I."/>
            <person name="Perez-Pulido A.J."/>
            <person name="Gonzalez-Flores Y.E."/>
            <person name="Reyes-Ramirez F."/>
            <person name="Santero E."/>
            <person name="Floriano B."/>
        </authorList>
    </citation>
    <scope>NUCLEOTIDE SEQUENCE [LARGE SCALE GENOMIC DNA]</scope>
    <source>
        <strain evidence="1 2">TFA</strain>
    </source>
</reference>
<organism evidence="1 2">
    <name type="scientific">Sphingopyxis granuli</name>
    <dbReference type="NCBI Taxonomy" id="267128"/>
    <lineage>
        <taxon>Bacteria</taxon>
        <taxon>Pseudomonadati</taxon>
        <taxon>Pseudomonadota</taxon>
        <taxon>Alphaproteobacteria</taxon>
        <taxon>Sphingomonadales</taxon>
        <taxon>Sphingomonadaceae</taxon>
        <taxon>Sphingopyxis</taxon>
    </lineage>
</organism>
<dbReference type="AlphaFoldDB" id="A0AA86GP50"/>
<proteinExistence type="predicted"/>
<dbReference type="KEGG" id="sgi:SGRAN_4232"/>
<protein>
    <submittedName>
        <fullName evidence="1">Uncharacterized protein</fullName>
    </submittedName>
</protein>
<keyword evidence="2" id="KW-1185">Reference proteome</keyword>
<dbReference type="Proteomes" id="UP000058599">
    <property type="component" value="Chromosome"/>
</dbReference>